<dbReference type="AlphaFoldDB" id="A0AAV5NZQ6"/>
<gene>
    <name evidence="1" type="ORF">GCM10007932_48430</name>
</gene>
<sequence>MIDLDHFKAKDEIKLQYGGVSMRSRIEYVSWLRLFLERYKNCDASISSDDKNMIFIIKALGREGI</sequence>
<proteinExistence type="predicted"/>
<dbReference type="EMBL" id="BSNX01000073">
    <property type="protein sequence ID" value="GLQ75481.1"/>
    <property type="molecule type" value="Genomic_DNA"/>
</dbReference>
<protein>
    <recommendedName>
        <fullName evidence="3">Integrase SAM-like N-terminal domain-containing protein</fullName>
    </recommendedName>
</protein>
<evidence type="ECO:0000313" key="1">
    <source>
        <dbReference type="EMBL" id="GLQ75481.1"/>
    </source>
</evidence>
<dbReference type="Proteomes" id="UP001156690">
    <property type="component" value="Unassembled WGS sequence"/>
</dbReference>
<accession>A0AAV5NZQ6</accession>
<evidence type="ECO:0008006" key="3">
    <source>
        <dbReference type="Google" id="ProtNLM"/>
    </source>
</evidence>
<organism evidence="1 2">
    <name type="scientific">Vibrio penaeicida</name>
    <dbReference type="NCBI Taxonomy" id="104609"/>
    <lineage>
        <taxon>Bacteria</taxon>
        <taxon>Pseudomonadati</taxon>
        <taxon>Pseudomonadota</taxon>
        <taxon>Gammaproteobacteria</taxon>
        <taxon>Vibrionales</taxon>
        <taxon>Vibrionaceae</taxon>
        <taxon>Vibrio</taxon>
    </lineage>
</organism>
<reference evidence="2" key="1">
    <citation type="journal article" date="2019" name="Int. J. Syst. Evol. Microbiol.">
        <title>The Global Catalogue of Microorganisms (GCM) 10K type strain sequencing project: providing services to taxonomists for standard genome sequencing and annotation.</title>
        <authorList>
            <consortium name="The Broad Institute Genomics Platform"/>
            <consortium name="The Broad Institute Genome Sequencing Center for Infectious Disease"/>
            <person name="Wu L."/>
            <person name="Ma J."/>
        </authorList>
    </citation>
    <scope>NUCLEOTIDE SEQUENCE [LARGE SCALE GENOMIC DNA]</scope>
    <source>
        <strain evidence="2">NBRC 15640</strain>
    </source>
</reference>
<keyword evidence="2" id="KW-1185">Reference proteome</keyword>
<comment type="caution">
    <text evidence="1">The sequence shown here is derived from an EMBL/GenBank/DDBJ whole genome shotgun (WGS) entry which is preliminary data.</text>
</comment>
<evidence type="ECO:0000313" key="2">
    <source>
        <dbReference type="Proteomes" id="UP001156690"/>
    </source>
</evidence>
<name>A0AAV5NZQ6_9VIBR</name>